<evidence type="ECO:0000256" key="2">
    <source>
        <dbReference type="ARBA" id="ARBA00004532"/>
    </source>
</evidence>
<keyword evidence="7" id="KW-1185">Reference proteome</keyword>
<gene>
    <name evidence="6" type="ORF">CRENBAI_009846</name>
</gene>
<name>A0AAV9R3X7_9TELE</name>
<dbReference type="GO" id="GO:0046930">
    <property type="term" value="C:pore complex"/>
    <property type="evidence" value="ECO:0007669"/>
    <property type="project" value="InterPro"/>
</dbReference>
<proteinExistence type="predicted"/>
<dbReference type="InterPro" id="IPR015926">
    <property type="entry name" value="Cytolysin/lectin"/>
</dbReference>
<dbReference type="AlphaFoldDB" id="A0AAV9R3X7"/>
<comment type="subcellular location">
    <subcellularLocation>
        <location evidence="2">Nematocyst</location>
    </subcellularLocation>
    <subcellularLocation>
        <location evidence="1">Target cell membrane</location>
    </subcellularLocation>
</comment>
<evidence type="ECO:0000256" key="3">
    <source>
        <dbReference type="ARBA" id="ARBA00022537"/>
    </source>
</evidence>
<dbReference type="GO" id="GO:0006812">
    <property type="term" value="P:monoatomic cation transport"/>
    <property type="evidence" value="ECO:0007669"/>
    <property type="project" value="InterPro"/>
</dbReference>
<dbReference type="PANTHER" id="PTHR40388">
    <property type="entry name" value="BRYOPORIN"/>
    <property type="match status" value="1"/>
</dbReference>
<evidence type="ECO:0000256" key="5">
    <source>
        <dbReference type="ARBA" id="ARBA00023331"/>
    </source>
</evidence>
<keyword evidence="4" id="KW-0472">Membrane</keyword>
<keyword evidence="3" id="KW-1052">Target cell membrane</keyword>
<dbReference type="GO" id="GO:0044218">
    <property type="term" value="C:other organism cell membrane"/>
    <property type="evidence" value="ECO:0007669"/>
    <property type="project" value="UniProtKB-KW"/>
</dbReference>
<dbReference type="GO" id="GO:0015267">
    <property type="term" value="F:channel activity"/>
    <property type="evidence" value="ECO:0007669"/>
    <property type="project" value="InterPro"/>
</dbReference>
<evidence type="ECO:0000256" key="4">
    <source>
        <dbReference type="ARBA" id="ARBA00023298"/>
    </source>
</evidence>
<dbReference type="InterPro" id="IPR009104">
    <property type="entry name" value="Anemon_actinoporin-like"/>
</dbReference>
<dbReference type="EMBL" id="JAHHUM010002595">
    <property type="protein sequence ID" value="KAK5603077.1"/>
    <property type="molecule type" value="Genomic_DNA"/>
</dbReference>
<dbReference type="GO" id="GO:0051715">
    <property type="term" value="P:cytolysis in another organism"/>
    <property type="evidence" value="ECO:0007669"/>
    <property type="project" value="InterPro"/>
</dbReference>
<evidence type="ECO:0000256" key="1">
    <source>
        <dbReference type="ARBA" id="ARBA00004175"/>
    </source>
</evidence>
<accession>A0AAV9R3X7</accession>
<comment type="caution">
    <text evidence="6">The sequence shown here is derived from an EMBL/GenBank/DDBJ whole genome shotgun (WGS) entry which is preliminary data.</text>
</comment>
<dbReference type="SUPFAM" id="SSF63724">
    <property type="entry name" value="Cytolysin/lectin"/>
    <property type="match status" value="1"/>
</dbReference>
<dbReference type="GO" id="GO:0042151">
    <property type="term" value="C:nematocyst"/>
    <property type="evidence" value="ECO:0007669"/>
    <property type="project" value="UniProtKB-SubCell"/>
</dbReference>
<sequence>MEIVELISLGAELVMTSIAVGEAISKLAACRECNIQITNFSDHYILTNPGMFLCRGACVSPLPPKILPSGSGGALFAKTPLTGRGFSGIITYDLLNSTTGKTKWGRNFTTRNGSGREALMDRQSNYCFSHLHYSESFKDQHSSLQMEIMEAISLGADLLQTTFDVTRAINKLSPRRQCSIHITNFSDRYTLENPRTYSCRGSCVDPLPPRILPSSSGGAVFAKTPRTGRGFSGISTYDLLDASTGEVSEQMAVMFKVPYDLNFKANEYAVGVFDINQRFKKYLYENMKKEMETTATKGQAKGPSLTYKSQNVTIRASMSDCTAPVIKVHVSDN</sequence>
<dbReference type="Pfam" id="PF06369">
    <property type="entry name" value="Anemone_cytotox"/>
    <property type="match status" value="1"/>
</dbReference>
<dbReference type="Gene3D" id="2.60.270.20">
    <property type="entry name" value="Cytolysin/lectin"/>
    <property type="match status" value="2"/>
</dbReference>
<keyword evidence="5" id="KW-0166">Nematocyst</keyword>
<evidence type="ECO:0000313" key="7">
    <source>
        <dbReference type="Proteomes" id="UP001311232"/>
    </source>
</evidence>
<dbReference type="Proteomes" id="UP001311232">
    <property type="component" value="Unassembled WGS sequence"/>
</dbReference>
<organism evidence="6 7">
    <name type="scientific">Crenichthys baileyi</name>
    <name type="common">White River springfish</name>
    <dbReference type="NCBI Taxonomy" id="28760"/>
    <lineage>
        <taxon>Eukaryota</taxon>
        <taxon>Metazoa</taxon>
        <taxon>Chordata</taxon>
        <taxon>Craniata</taxon>
        <taxon>Vertebrata</taxon>
        <taxon>Euteleostomi</taxon>
        <taxon>Actinopterygii</taxon>
        <taxon>Neopterygii</taxon>
        <taxon>Teleostei</taxon>
        <taxon>Neoteleostei</taxon>
        <taxon>Acanthomorphata</taxon>
        <taxon>Ovalentaria</taxon>
        <taxon>Atherinomorphae</taxon>
        <taxon>Cyprinodontiformes</taxon>
        <taxon>Goodeidae</taxon>
        <taxon>Crenichthys</taxon>
    </lineage>
</organism>
<evidence type="ECO:0000313" key="6">
    <source>
        <dbReference type="EMBL" id="KAK5603077.1"/>
    </source>
</evidence>
<dbReference type="PANTHER" id="PTHR40388:SF2">
    <property type="entry name" value="ACTINOPORIN-LIKE PROTEIN"/>
    <property type="match status" value="1"/>
</dbReference>
<reference evidence="6 7" key="1">
    <citation type="submission" date="2021-06" db="EMBL/GenBank/DDBJ databases">
        <authorList>
            <person name="Palmer J.M."/>
        </authorList>
    </citation>
    <scope>NUCLEOTIDE SEQUENCE [LARGE SCALE GENOMIC DNA]</scope>
    <source>
        <strain evidence="6 7">MEX-2019</strain>
        <tissue evidence="6">Muscle</tissue>
    </source>
</reference>
<protein>
    <submittedName>
        <fullName evidence="6">Uncharacterized protein</fullName>
    </submittedName>
</protein>
<dbReference type="GO" id="GO:0046931">
    <property type="term" value="P:pore complex assembly"/>
    <property type="evidence" value="ECO:0007669"/>
    <property type="project" value="InterPro"/>
</dbReference>
<dbReference type="InterPro" id="IPR050677">
    <property type="entry name" value="Actinoporin_PFT"/>
</dbReference>
<keyword evidence="4" id="KW-1053">Target membrane</keyword>